<keyword evidence="11" id="KW-1185">Reference proteome</keyword>
<accession>A0A9N8KZ46</accession>
<evidence type="ECO:0000256" key="1">
    <source>
        <dbReference type="ARBA" id="ARBA00004123"/>
    </source>
</evidence>
<evidence type="ECO:0000256" key="7">
    <source>
        <dbReference type="SAM" id="Phobius"/>
    </source>
</evidence>
<dbReference type="SUPFAM" id="SSF54928">
    <property type="entry name" value="RNA-binding domain, RBD"/>
    <property type="match status" value="1"/>
</dbReference>
<dbReference type="Gene3D" id="3.30.70.330">
    <property type="match status" value="1"/>
</dbReference>
<dbReference type="Pfam" id="PF00076">
    <property type="entry name" value="RRM_1"/>
    <property type="match status" value="1"/>
</dbReference>
<feature type="domain" description="RRM" evidence="8">
    <location>
        <begin position="77"/>
        <end position="155"/>
    </location>
</feature>
<evidence type="ECO:0000313" key="11">
    <source>
        <dbReference type="Proteomes" id="UP001154114"/>
    </source>
</evidence>
<name>A0A9N8KZ46_CHRIL</name>
<dbReference type="Gene3D" id="2.40.10.10">
    <property type="entry name" value="Trypsin-like serine proteases"/>
    <property type="match status" value="1"/>
</dbReference>
<dbReference type="GO" id="GO:0003729">
    <property type="term" value="F:mRNA binding"/>
    <property type="evidence" value="ECO:0007669"/>
    <property type="project" value="TreeGrafter"/>
</dbReference>
<dbReference type="GO" id="GO:0006508">
    <property type="term" value="P:proteolysis"/>
    <property type="evidence" value="ECO:0007669"/>
    <property type="project" value="InterPro"/>
</dbReference>
<evidence type="ECO:0000256" key="6">
    <source>
        <dbReference type="PROSITE-ProRule" id="PRU00176"/>
    </source>
</evidence>
<keyword evidence="7" id="KW-0812">Transmembrane</keyword>
<dbReference type="SUPFAM" id="SSF50494">
    <property type="entry name" value="Trypsin-like serine proteases"/>
    <property type="match status" value="1"/>
</dbReference>
<dbReference type="GO" id="GO:0017069">
    <property type="term" value="F:snRNA binding"/>
    <property type="evidence" value="ECO:0007669"/>
    <property type="project" value="TreeGrafter"/>
</dbReference>
<dbReference type="InterPro" id="IPR000504">
    <property type="entry name" value="RRM_dom"/>
</dbReference>
<evidence type="ECO:0000256" key="4">
    <source>
        <dbReference type="ARBA" id="ARBA00023242"/>
    </source>
</evidence>
<dbReference type="InterPro" id="IPR001254">
    <property type="entry name" value="Trypsin_dom"/>
</dbReference>
<dbReference type="GO" id="GO:0071011">
    <property type="term" value="C:precatalytic spliceosome"/>
    <property type="evidence" value="ECO:0007669"/>
    <property type="project" value="TreeGrafter"/>
</dbReference>
<organism evidence="10 11">
    <name type="scientific">Chrysodeixis includens</name>
    <name type="common">Soybean looper</name>
    <name type="synonym">Pseudoplusia includens</name>
    <dbReference type="NCBI Taxonomy" id="689277"/>
    <lineage>
        <taxon>Eukaryota</taxon>
        <taxon>Metazoa</taxon>
        <taxon>Ecdysozoa</taxon>
        <taxon>Arthropoda</taxon>
        <taxon>Hexapoda</taxon>
        <taxon>Insecta</taxon>
        <taxon>Pterygota</taxon>
        <taxon>Neoptera</taxon>
        <taxon>Endopterygota</taxon>
        <taxon>Lepidoptera</taxon>
        <taxon>Glossata</taxon>
        <taxon>Ditrysia</taxon>
        <taxon>Noctuoidea</taxon>
        <taxon>Noctuidae</taxon>
        <taxon>Plusiinae</taxon>
        <taxon>Chrysodeixis</taxon>
    </lineage>
</organism>
<dbReference type="SMART" id="SM00360">
    <property type="entry name" value="RRM"/>
    <property type="match status" value="1"/>
</dbReference>
<evidence type="ECO:0000259" key="9">
    <source>
        <dbReference type="PROSITE" id="PS50240"/>
    </source>
</evidence>
<evidence type="ECO:0000259" key="8">
    <source>
        <dbReference type="PROSITE" id="PS50102"/>
    </source>
</evidence>
<dbReference type="InterPro" id="IPR051183">
    <property type="entry name" value="U1_U11-U12_snRNP_70-35kDa"/>
</dbReference>
<comment type="subcellular location">
    <subcellularLocation>
        <location evidence="1">Nucleus</location>
    </subcellularLocation>
</comment>
<keyword evidence="3 6" id="KW-0694">RNA-binding</keyword>
<protein>
    <recommendedName>
        <fullName evidence="2">U11/U12 small nuclear ribonucleoprotein 35 kDa protein</fullName>
    </recommendedName>
    <alternativeName>
        <fullName evidence="5">U1 snRNP-binding protein homolog</fullName>
    </alternativeName>
</protein>
<proteinExistence type="predicted"/>
<evidence type="ECO:0000256" key="3">
    <source>
        <dbReference type="ARBA" id="ARBA00022884"/>
    </source>
</evidence>
<dbReference type="GO" id="GO:0004252">
    <property type="term" value="F:serine-type endopeptidase activity"/>
    <property type="evidence" value="ECO:0007669"/>
    <property type="project" value="InterPro"/>
</dbReference>
<dbReference type="InterPro" id="IPR035979">
    <property type="entry name" value="RBD_domain_sf"/>
</dbReference>
<dbReference type="Pfam" id="PF00089">
    <property type="entry name" value="Trypsin"/>
    <property type="match status" value="1"/>
</dbReference>
<keyword evidence="7" id="KW-1133">Transmembrane helix</keyword>
<dbReference type="InterPro" id="IPR009003">
    <property type="entry name" value="Peptidase_S1_PA"/>
</dbReference>
<dbReference type="InterPro" id="IPR043504">
    <property type="entry name" value="Peptidase_S1_PA_chymotrypsin"/>
</dbReference>
<dbReference type="EMBL" id="LR824006">
    <property type="protein sequence ID" value="CAD0195821.1"/>
    <property type="molecule type" value="Genomic_DNA"/>
</dbReference>
<dbReference type="PROSITE" id="PS50240">
    <property type="entry name" value="TRYPSIN_DOM"/>
    <property type="match status" value="1"/>
</dbReference>
<evidence type="ECO:0000256" key="2">
    <source>
        <dbReference type="ARBA" id="ARBA00021080"/>
    </source>
</evidence>
<dbReference type="PROSITE" id="PS50102">
    <property type="entry name" value="RRM"/>
    <property type="match status" value="1"/>
</dbReference>
<dbReference type="FunFam" id="3.30.70.330:FF:000132">
    <property type="entry name" value="Small nuclear ribonucleoprotein U11/U12 subunit 35"/>
    <property type="match status" value="1"/>
</dbReference>
<dbReference type="GO" id="GO:0000398">
    <property type="term" value="P:mRNA splicing, via spliceosome"/>
    <property type="evidence" value="ECO:0007669"/>
    <property type="project" value="TreeGrafter"/>
</dbReference>
<dbReference type="OrthoDB" id="6159137at2759"/>
<dbReference type="InterPro" id="IPR012677">
    <property type="entry name" value="Nucleotide-bd_a/b_plait_sf"/>
</dbReference>
<evidence type="ECO:0000313" key="10">
    <source>
        <dbReference type="EMBL" id="CAD0195821.1"/>
    </source>
</evidence>
<dbReference type="PANTHER" id="PTHR13952">
    <property type="entry name" value="U1 SMALL NUCLEAR RIBONUCLEOPROTEIN 70 KD"/>
    <property type="match status" value="1"/>
</dbReference>
<dbReference type="AlphaFoldDB" id="A0A9N8KZ46"/>
<gene>
    <name evidence="10" type="ORF">CINC_LOCUS9772</name>
</gene>
<keyword evidence="7" id="KW-0472">Membrane</keyword>
<dbReference type="PANTHER" id="PTHR13952:SF6">
    <property type="entry name" value="U11_U12 SMALL NUCLEAR RIBONUCLEOPROTEIN 35 KDA PROTEIN"/>
    <property type="match status" value="1"/>
</dbReference>
<reference evidence="10" key="1">
    <citation type="submission" date="2021-12" db="EMBL/GenBank/DDBJ databases">
        <authorList>
            <person name="King R."/>
        </authorList>
    </citation>
    <scope>NUCLEOTIDE SEQUENCE</scope>
</reference>
<feature type="transmembrane region" description="Helical" evidence="7">
    <location>
        <begin position="249"/>
        <end position="274"/>
    </location>
</feature>
<dbReference type="Proteomes" id="UP001154114">
    <property type="component" value="Chromosome 3"/>
</dbReference>
<dbReference type="SMART" id="SM00020">
    <property type="entry name" value="Tryp_SPc"/>
    <property type="match status" value="1"/>
</dbReference>
<evidence type="ECO:0000256" key="5">
    <source>
        <dbReference type="ARBA" id="ARBA00031739"/>
    </source>
</evidence>
<keyword evidence="4" id="KW-0539">Nucleus</keyword>
<sequence>MSVLRKTDIKSIIKLSNIVLAICEMTYENFKKYATEYDPVKVGSIDGTDTEPHDHAIIRALRTEYTPNKLVKGDPVNTLFVGRLNPRTTEETLQLEFRKFGRICNCRIVKDIVTGKSKQYAFIEFENLGCVDRALKEMQKEYVDGAEVIVEREAERRLAGWRPRRLGGGFGGRKEAGQLRFGCQDRPFRRPIIVVGQNQDNSRIQSLIGHEHQSPVNNKQHEKSRKIMCYVCCKELKGWCKSFTRIEGFLSILEAILLVVFISFLVFLILHFVACLKTSEDIKQNTTDSIQNTTDTEIYVTPAPTTLSPDVECTWEPSKPTTARVRYYLNDINATQGRNTVTLTTTENVESPLEYDDVEFTEHSDGEFADETYRNQVVALVKLKPPSEVTFGCILTKITKFWTLTAASCIESIEEVDSLDSFVMIEQYGEPRASRPRGVTDVQLHPLYQGSKRSHDLAALRSDRALQAPALPALPAPLDYFLLAVGERFTLLGYGGYRYTTKQWTRARRGGGCGRCRCSRCRRQCGARTGARAGRRATWRGARVAHGACGAGALCAGARHARASPCNYCAGAPLLRAGTLYGVMSDNAACAVACEPQFYVNLATLRDWIDAVIQ</sequence>
<feature type="domain" description="Peptidase S1" evidence="9">
    <location>
        <begin position="386"/>
        <end position="614"/>
    </location>
</feature>